<keyword evidence="4 5" id="KW-0732">Signal</keyword>
<sequence>MTAAGTPRRSLRAVGAIAALGLVLTACADTSEGDDPTATGGTAGGGTDSISVGTTDVITSLDPAGSYDNGSFAVQNQVFPFLLNTPYGSPDVEPDIAESAEFTAPNEYTVTLKEGLTFANGHELTSSDVKFSFDRQLGIADPNGPSSLLYNLDSVAAPDERTVVFTLKSENDQTFPQILSSPVGPIVDEEVFSPTELTPADTIVAEKAFGGQYLITDYTENELIRYEAFEDYMGLLEPAVTKVVTAQYFTEETSLKLAVQQGDVDVAFRSLSPTDLADLAQDENVTVHEGPGGEIRYIVFNFATQPYGTDTADADEAKALAVRQAAAHLLDRQALSEEIYQGSFTPLYSYVPDGLTGAAEPLKELYGDGAGAPDADAAAAALSEAGVETPVALNLQYSPDHYGNSSDEEYAMIEAQLEASGLFDVSLQSTLWDTYSTERREDVYPAYQLGWFPDYSDADNYLSPFFLPENFLGNHYEDDAATEAILGQASEADEAARTALIEDAQRIVAEDLSTLPYLQGAQVAVAGTDITGVTLDASFKFRYAPLGR</sequence>
<keyword evidence="3" id="KW-0813">Transport</keyword>
<evidence type="ECO:0000256" key="3">
    <source>
        <dbReference type="ARBA" id="ARBA00022448"/>
    </source>
</evidence>
<dbReference type="RefSeq" id="WP_093377215.1">
    <property type="nucleotide sequence ID" value="NZ_BNAN01000002.1"/>
</dbReference>
<name>A0A1I2G7V7_9MICO</name>
<gene>
    <name evidence="7" type="ORF">SAMN04488035_1734</name>
</gene>
<dbReference type="InterPro" id="IPR039424">
    <property type="entry name" value="SBP_5"/>
</dbReference>
<organism evidence="7 8">
    <name type="scientific">Flavimobilis marinus</name>
    <dbReference type="NCBI Taxonomy" id="285351"/>
    <lineage>
        <taxon>Bacteria</taxon>
        <taxon>Bacillati</taxon>
        <taxon>Actinomycetota</taxon>
        <taxon>Actinomycetes</taxon>
        <taxon>Micrococcales</taxon>
        <taxon>Jonesiaceae</taxon>
        <taxon>Flavimobilis</taxon>
    </lineage>
</organism>
<evidence type="ECO:0000313" key="8">
    <source>
        <dbReference type="Proteomes" id="UP000198520"/>
    </source>
</evidence>
<protein>
    <submittedName>
        <fullName evidence="7">Peptide/nickel transport system substrate-binding protein</fullName>
    </submittedName>
</protein>
<feature type="chain" id="PRO_5011572166" evidence="5">
    <location>
        <begin position="29"/>
        <end position="548"/>
    </location>
</feature>
<dbReference type="AlphaFoldDB" id="A0A1I2G7V7"/>
<feature type="domain" description="Solute-binding protein family 5" evidence="6">
    <location>
        <begin position="92"/>
        <end position="470"/>
    </location>
</feature>
<dbReference type="STRING" id="285351.SAMN04488035_1734"/>
<evidence type="ECO:0000256" key="4">
    <source>
        <dbReference type="ARBA" id="ARBA00022729"/>
    </source>
</evidence>
<dbReference type="Gene3D" id="3.90.76.10">
    <property type="entry name" value="Dipeptide-binding Protein, Domain 1"/>
    <property type="match status" value="1"/>
</dbReference>
<accession>A0A1I2G7V7</accession>
<dbReference type="Pfam" id="PF00496">
    <property type="entry name" value="SBP_bac_5"/>
    <property type="match status" value="1"/>
</dbReference>
<dbReference type="GO" id="GO:0030313">
    <property type="term" value="C:cell envelope"/>
    <property type="evidence" value="ECO:0007669"/>
    <property type="project" value="UniProtKB-SubCell"/>
</dbReference>
<dbReference type="PIRSF" id="PIRSF002741">
    <property type="entry name" value="MppA"/>
    <property type="match status" value="1"/>
</dbReference>
<dbReference type="Gene3D" id="3.40.190.10">
    <property type="entry name" value="Periplasmic binding protein-like II"/>
    <property type="match status" value="1"/>
</dbReference>
<dbReference type="InterPro" id="IPR030678">
    <property type="entry name" value="Peptide/Ni-bd"/>
</dbReference>
<evidence type="ECO:0000256" key="1">
    <source>
        <dbReference type="ARBA" id="ARBA00004196"/>
    </source>
</evidence>
<proteinExistence type="inferred from homology"/>
<dbReference type="GO" id="GO:0015833">
    <property type="term" value="P:peptide transport"/>
    <property type="evidence" value="ECO:0007669"/>
    <property type="project" value="TreeGrafter"/>
</dbReference>
<keyword evidence="8" id="KW-1185">Reference proteome</keyword>
<comment type="subcellular location">
    <subcellularLocation>
        <location evidence="1">Cell envelope</location>
    </subcellularLocation>
</comment>
<reference evidence="8" key="1">
    <citation type="submission" date="2016-10" db="EMBL/GenBank/DDBJ databases">
        <authorList>
            <person name="Varghese N."/>
            <person name="Submissions S."/>
        </authorList>
    </citation>
    <scope>NUCLEOTIDE SEQUENCE [LARGE SCALE GENOMIC DNA]</scope>
    <source>
        <strain evidence="8">DSM 19083</strain>
    </source>
</reference>
<dbReference type="PANTHER" id="PTHR30290:SF10">
    <property type="entry name" value="PERIPLASMIC OLIGOPEPTIDE-BINDING PROTEIN-RELATED"/>
    <property type="match status" value="1"/>
</dbReference>
<dbReference type="Gene3D" id="3.10.105.10">
    <property type="entry name" value="Dipeptide-binding Protein, Domain 3"/>
    <property type="match status" value="1"/>
</dbReference>
<dbReference type="OrthoDB" id="9801912at2"/>
<evidence type="ECO:0000259" key="6">
    <source>
        <dbReference type="Pfam" id="PF00496"/>
    </source>
</evidence>
<evidence type="ECO:0000256" key="2">
    <source>
        <dbReference type="ARBA" id="ARBA00005695"/>
    </source>
</evidence>
<evidence type="ECO:0000256" key="5">
    <source>
        <dbReference type="SAM" id="SignalP"/>
    </source>
</evidence>
<dbReference type="GO" id="GO:1904680">
    <property type="term" value="F:peptide transmembrane transporter activity"/>
    <property type="evidence" value="ECO:0007669"/>
    <property type="project" value="TreeGrafter"/>
</dbReference>
<dbReference type="Proteomes" id="UP000198520">
    <property type="component" value="Unassembled WGS sequence"/>
</dbReference>
<dbReference type="GO" id="GO:0042597">
    <property type="term" value="C:periplasmic space"/>
    <property type="evidence" value="ECO:0007669"/>
    <property type="project" value="UniProtKB-ARBA"/>
</dbReference>
<comment type="similarity">
    <text evidence="2">Belongs to the bacterial solute-binding protein 5 family.</text>
</comment>
<dbReference type="GO" id="GO:0043190">
    <property type="term" value="C:ATP-binding cassette (ABC) transporter complex"/>
    <property type="evidence" value="ECO:0007669"/>
    <property type="project" value="InterPro"/>
</dbReference>
<dbReference type="InterPro" id="IPR000914">
    <property type="entry name" value="SBP_5_dom"/>
</dbReference>
<evidence type="ECO:0000313" key="7">
    <source>
        <dbReference type="EMBL" id="SFF12701.1"/>
    </source>
</evidence>
<dbReference type="SUPFAM" id="SSF53850">
    <property type="entry name" value="Periplasmic binding protein-like II"/>
    <property type="match status" value="1"/>
</dbReference>
<dbReference type="PANTHER" id="PTHR30290">
    <property type="entry name" value="PERIPLASMIC BINDING COMPONENT OF ABC TRANSPORTER"/>
    <property type="match status" value="1"/>
</dbReference>
<dbReference type="EMBL" id="FONZ01000002">
    <property type="protein sequence ID" value="SFF12701.1"/>
    <property type="molecule type" value="Genomic_DNA"/>
</dbReference>
<feature type="signal peptide" evidence="5">
    <location>
        <begin position="1"/>
        <end position="28"/>
    </location>
</feature>